<dbReference type="PANTHER" id="PTHR30472">
    <property type="entry name" value="FERRIC ENTEROBACTIN TRANSPORT SYSTEM PERMEASE PROTEIN"/>
    <property type="match status" value="1"/>
</dbReference>
<dbReference type="Gene3D" id="1.10.3470.10">
    <property type="entry name" value="ABC transporter involved in vitamin B12 uptake, BtuC"/>
    <property type="match status" value="1"/>
</dbReference>
<feature type="transmembrane region" description="Helical" evidence="8">
    <location>
        <begin position="284"/>
        <end position="303"/>
    </location>
</feature>
<keyword evidence="7 8" id="KW-0472">Membrane</keyword>
<feature type="transmembrane region" description="Helical" evidence="8">
    <location>
        <begin position="12"/>
        <end position="34"/>
    </location>
</feature>
<dbReference type="RefSeq" id="WP_092329310.1">
    <property type="nucleotide sequence ID" value="NZ_FNCP01000002.1"/>
</dbReference>
<dbReference type="GO" id="GO:0033214">
    <property type="term" value="P:siderophore-iron import into cell"/>
    <property type="evidence" value="ECO:0007669"/>
    <property type="project" value="TreeGrafter"/>
</dbReference>
<feature type="transmembrane region" description="Helical" evidence="8">
    <location>
        <begin position="68"/>
        <end position="89"/>
    </location>
</feature>
<gene>
    <name evidence="9" type="ORF">SAMN05443529_10285</name>
</gene>
<evidence type="ECO:0000256" key="1">
    <source>
        <dbReference type="ARBA" id="ARBA00004651"/>
    </source>
</evidence>
<name>A0A1G7T3C9_9FIRM</name>
<dbReference type="GO" id="GO:0005886">
    <property type="term" value="C:plasma membrane"/>
    <property type="evidence" value="ECO:0007669"/>
    <property type="project" value="UniProtKB-SubCell"/>
</dbReference>
<dbReference type="AlphaFoldDB" id="A0A1G7T3C9"/>
<keyword evidence="3" id="KW-0813">Transport</keyword>
<comment type="similarity">
    <text evidence="2">Belongs to the binding-protein-dependent transport system permease family. FecCD subfamily.</text>
</comment>
<keyword evidence="10" id="KW-1185">Reference proteome</keyword>
<dbReference type="STRING" id="1121419.SAMN05443529_10285"/>
<dbReference type="EMBL" id="FNCP01000002">
    <property type="protein sequence ID" value="SDG29847.1"/>
    <property type="molecule type" value="Genomic_DNA"/>
</dbReference>
<evidence type="ECO:0000313" key="9">
    <source>
        <dbReference type="EMBL" id="SDG29847.1"/>
    </source>
</evidence>
<feature type="transmembrane region" description="Helical" evidence="8">
    <location>
        <begin position="240"/>
        <end position="272"/>
    </location>
</feature>
<dbReference type="CDD" id="cd06550">
    <property type="entry name" value="TM_ABC_iron-siderophores_like"/>
    <property type="match status" value="1"/>
</dbReference>
<dbReference type="GO" id="GO:0022857">
    <property type="term" value="F:transmembrane transporter activity"/>
    <property type="evidence" value="ECO:0007669"/>
    <property type="project" value="InterPro"/>
</dbReference>
<dbReference type="PANTHER" id="PTHR30472:SF70">
    <property type="entry name" value="MOLYBDATE IMPORT SYSTEM PERMEASE PROTEIN MOLB"/>
    <property type="match status" value="1"/>
</dbReference>
<comment type="subcellular location">
    <subcellularLocation>
        <location evidence="1">Cell membrane</location>
        <topology evidence="1">Multi-pass membrane protein</topology>
    </subcellularLocation>
</comment>
<evidence type="ECO:0000256" key="7">
    <source>
        <dbReference type="ARBA" id="ARBA00023136"/>
    </source>
</evidence>
<keyword evidence="6 8" id="KW-1133">Transmembrane helix</keyword>
<protein>
    <submittedName>
        <fullName evidence="9">Iron complex transport system permease protein</fullName>
    </submittedName>
</protein>
<evidence type="ECO:0000256" key="5">
    <source>
        <dbReference type="ARBA" id="ARBA00022692"/>
    </source>
</evidence>
<proteinExistence type="inferred from homology"/>
<dbReference type="OrthoDB" id="9792889at2"/>
<dbReference type="InterPro" id="IPR000522">
    <property type="entry name" value="ABC_transptr_permease_BtuC"/>
</dbReference>
<feature type="transmembrane region" description="Helical" evidence="8">
    <location>
        <begin position="152"/>
        <end position="174"/>
    </location>
</feature>
<dbReference type="SUPFAM" id="SSF81345">
    <property type="entry name" value="ABC transporter involved in vitamin B12 uptake, BtuC"/>
    <property type="match status" value="1"/>
</dbReference>
<feature type="transmembrane region" description="Helical" evidence="8">
    <location>
        <begin position="309"/>
        <end position="329"/>
    </location>
</feature>
<dbReference type="FunFam" id="1.10.3470.10:FF:000001">
    <property type="entry name" value="Vitamin B12 ABC transporter permease BtuC"/>
    <property type="match status" value="1"/>
</dbReference>
<reference evidence="10" key="1">
    <citation type="submission" date="2016-10" db="EMBL/GenBank/DDBJ databases">
        <authorList>
            <person name="Varghese N."/>
            <person name="Submissions S."/>
        </authorList>
    </citation>
    <scope>NUCLEOTIDE SEQUENCE [LARGE SCALE GENOMIC DNA]</scope>
    <source>
        <strain evidence="10">DSM 8344</strain>
    </source>
</reference>
<dbReference type="Pfam" id="PF01032">
    <property type="entry name" value="FecCD"/>
    <property type="match status" value="1"/>
</dbReference>
<sequence length="337" mass="35608">MICKQKNLKFIWLVMLLILVGMFFVSLYGGRYFIPPGEVGEILSAGLRGGVPDSIAGSVVWNLRLPRALLNALVGAGLAVAGASFQGVFKNPLVSPDVLGVSSGAAFGAAFGILLSGINQIATVLALVFGILSVLMTYTLSKLRGESSTLALVLSGMIISAVFSALISLIKYVADPYDKLPAITYWLMGSFASASYSDLKLVGVPILAGIIGLLLLRWRINVLSLGDEEAYSLGVNPVRMRLTVIAMATFITAACVTVTGIIGWVGLVIPHICRMIVGEDHKNLLPASCIVGAIFMIMVDMIARTATAAEIPIGILTALVGAPFFALLFKTSKGDWQ</sequence>
<feature type="transmembrane region" description="Helical" evidence="8">
    <location>
        <begin position="201"/>
        <end position="220"/>
    </location>
</feature>
<keyword evidence="4" id="KW-1003">Cell membrane</keyword>
<evidence type="ECO:0000256" key="4">
    <source>
        <dbReference type="ARBA" id="ARBA00022475"/>
    </source>
</evidence>
<evidence type="ECO:0000256" key="8">
    <source>
        <dbReference type="SAM" id="Phobius"/>
    </source>
</evidence>
<dbReference type="Proteomes" id="UP000198656">
    <property type="component" value="Unassembled WGS sequence"/>
</dbReference>
<accession>A0A1G7T3C9</accession>
<evidence type="ECO:0000256" key="2">
    <source>
        <dbReference type="ARBA" id="ARBA00007935"/>
    </source>
</evidence>
<evidence type="ECO:0000256" key="3">
    <source>
        <dbReference type="ARBA" id="ARBA00022448"/>
    </source>
</evidence>
<dbReference type="InterPro" id="IPR037294">
    <property type="entry name" value="ABC_BtuC-like"/>
</dbReference>
<organism evidence="9 10">
    <name type="scientific">Desulfosporosinus hippei DSM 8344</name>
    <dbReference type="NCBI Taxonomy" id="1121419"/>
    <lineage>
        <taxon>Bacteria</taxon>
        <taxon>Bacillati</taxon>
        <taxon>Bacillota</taxon>
        <taxon>Clostridia</taxon>
        <taxon>Eubacteriales</taxon>
        <taxon>Desulfitobacteriaceae</taxon>
        <taxon>Desulfosporosinus</taxon>
    </lineage>
</organism>
<keyword evidence="5 8" id="KW-0812">Transmembrane</keyword>
<evidence type="ECO:0000256" key="6">
    <source>
        <dbReference type="ARBA" id="ARBA00022989"/>
    </source>
</evidence>
<evidence type="ECO:0000313" key="10">
    <source>
        <dbReference type="Proteomes" id="UP000198656"/>
    </source>
</evidence>